<dbReference type="Proteomes" id="UP001152747">
    <property type="component" value="Unassembled WGS sequence"/>
</dbReference>
<comment type="caution">
    <text evidence="2">The sequence shown here is derived from an EMBL/GenBank/DDBJ whole genome shotgun (WGS) entry which is preliminary data.</text>
</comment>
<feature type="signal peptide" evidence="1">
    <location>
        <begin position="1"/>
        <end position="21"/>
    </location>
</feature>
<gene>
    <name evidence="2" type="ORF">CAMP_LOCUS14158</name>
</gene>
<keyword evidence="3" id="KW-1185">Reference proteome</keyword>
<sequence length="117" mass="14300">MINLSLIFLIILSIFSKFTYQNTICLPERRNFKVYYPCEHPKAQKNDRMDMEAMMRGEPSEFARSGFYDRMFRQANLPQVYDDKYINYPNYGYNPNLQLTGPYRYSNWYYRNNWNQP</sequence>
<feature type="chain" id="PRO_5040391161" evidence="1">
    <location>
        <begin position="22"/>
        <end position="117"/>
    </location>
</feature>
<dbReference type="EMBL" id="CANHGI010000005">
    <property type="protein sequence ID" value="CAI5451521.1"/>
    <property type="molecule type" value="Genomic_DNA"/>
</dbReference>
<organism evidence="2 3">
    <name type="scientific">Caenorhabditis angaria</name>
    <dbReference type="NCBI Taxonomy" id="860376"/>
    <lineage>
        <taxon>Eukaryota</taxon>
        <taxon>Metazoa</taxon>
        <taxon>Ecdysozoa</taxon>
        <taxon>Nematoda</taxon>
        <taxon>Chromadorea</taxon>
        <taxon>Rhabditida</taxon>
        <taxon>Rhabditina</taxon>
        <taxon>Rhabditomorpha</taxon>
        <taxon>Rhabditoidea</taxon>
        <taxon>Rhabditidae</taxon>
        <taxon>Peloderinae</taxon>
        <taxon>Caenorhabditis</taxon>
    </lineage>
</organism>
<dbReference type="OrthoDB" id="5819611at2759"/>
<dbReference type="AlphaFoldDB" id="A0A9P1IUT7"/>
<accession>A0A9P1IUT7</accession>
<evidence type="ECO:0000256" key="1">
    <source>
        <dbReference type="SAM" id="SignalP"/>
    </source>
</evidence>
<name>A0A9P1IUT7_9PELO</name>
<evidence type="ECO:0000313" key="3">
    <source>
        <dbReference type="Proteomes" id="UP001152747"/>
    </source>
</evidence>
<reference evidence="2" key="1">
    <citation type="submission" date="2022-11" db="EMBL/GenBank/DDBJ databases">
        <authorList>
            <person name="Kikuchi T."/>
        </authorList>
    </citation>
    <scope>NUCLEOTIDE SEQUENCE</scope>
    <source>
        <strain evidence="2">PS1010</strain>
    </source>
</reference>
<keyword evidence="1" id="KW-0732">Signal</keyword>
<protein>
    <submittedName>
        <fullName evidence="2">Uncharacterized protein</fullName>
    </submittedName>
</protein>
<proteinExistence type="predicted"/>
<evidence type="ECO:0000313" key="2">
    <source>
        <dbReference type="EMBL" id="CAI5451521.1"/>
    </source>
</evidence>